<name>A0A5C1QIQ9_9SPIO</name>
<protein>
    <submittedName>
        <fullName evidence="1">Uncharacterized protein</fullName>
    </submittedName>
</protein>
<dbReference type="KEGG" id="ock:EXM22_08725"/>
<dbReference type="AlphaFoldDB" id="A0A5C1QIQ9"/>
<proteinExistence type="predicted"/>
<dbReference type="Proteomes" id="UP000324209">
    <property type="component" value="Chromosome"/>
</dbReference>
<reference evidence="1 2" key="1">
    <citation type="submission" date="2019-02" db="EMBL/GenBank/DDBJ databases">
        <title>Complete Genome Sequence and Methylome Analysis of free living Spirochaetas.</title>
        <authorList>
            <person name="Fomenkov A."/>
            <person name="Dubinina G."/>
            <person name="Leshcheva N."/>
            <person name="Mikheeva N."/>
            <person name="Grabovich M."/>
            <person name="Vincze T."/>
            <person name="Roberts R.J."/>
        </authorList>
    </citation>
    <scope>NUCLEOTIDE SEQUENCE [LARGE SCALE GENOMIC DNA]</scope>
    <source>
        <strain evidence="1 2">K2</strain>
    </source>
</reference>
<gene>
    <name evidence="1" type="ORF">EXM22_08725</name>
</gene>
<accession>A0A5C1QIQ9</accession>
<organism evidence="1 2">
    <name type="scientific">Oceanispirochaeta crateris</name>
    <dbReference type="NCBI Taxonomy" id="2518645"/>
    <lineage>
        <taxon>Bacteria</taxon>
        <taxon>Pseudomonadati</taxon>
        <taxon>Spirochaetota</taxon>
        <taxon>Spirochaetia</taxon>
        <taxon>Spirochaetales</taxon>
        <taxon>Spirochaetaceae</taxon>
        <taxon>Oceanispirochaeta</taxon>
    </lineage>
</organism>
<evidence type="ECO:0000313" key="1">
    <source>
        <dbReference type="EMBL" id="QEN08065.1"/>
    </source>
</evidence>
<dbReference type="PROSITE" id="PS51257">
    <property type="entry name" value="PROKAR_LIPOPROTEIN"/>
    <property type="match status" value="1"/>
</dbReference>
<dbReference type="EMBL" id="CP036150">
    <property type="protein sequence ID" value="QEN08065.1"/>
    <property type="molecule type" value="Genomic_DNA"/>
</dbReference>
<keyword evidence="2" id="KW-1185">Reference proteome</keyword>
<sequence>MKPFLFPAAFMLLILSCSGSPPEILNKDWMVVHTYDQERGGIYTELNFFAQLSDEDGLEDLDEMLILKDDQGWFWKLNPESWVSSSRDGENWIGANGMTRGSDLPGGEYRLLIVDRSGQREESLFRLDVSNKPSGIHEFPRAQLQGDFIRLDSAGHDPLALWFYNEKGDFVSEKYVSAGLYSLDQLLEQEELQIVNWFMLYFQDEEGGFGLKSGPYLLKVPTIAGQAPF</sequence>
<dbReference type="OrthoDB" id="360343at2"/>
<dbReference type="RefSeq" id="WP_149486145.1">
    <property type="nucleotide sequence ID" value="NZ_CP036150.1"/>
</dbReference>
<evidence type="ECO:0000313" key="2">
    <source>
        <dbReference type="Proteomes" id="UP000324209"/>
    </source>
</evidence>